<dbReference type="RefSeq" id="XP_013245608.1">
    <property type="nucleotide sequence ID" value="XM_013390154.1"/>
</dbReference>
<gene>
    <name evidence="2" type="ORF">K437DRAFT_164037</name>
</gene>
<feature type="region of interest" description="Disordered" evidence="1">
    <location>
        <begin position="81"/>
        <end position="131"/>
    </location>
</feature>
<accession>A0A066WP25</accession>
<feature type="compositionally biased region" description="Acidic residues" evidence="1">
    <location>
        <begin position="212"/>
        <end position="222"/>
    </location>
</feature>
<protein>
    <submittedName>
        <fullName evidence="2">Uncharacterized protein</fullName>
    </submittedName>
</protein>
<proteinExistence type="predicted"/>
<dbReference type="HOGENOM" id="CLU_729946_0_0_1"/>
<reference evidence="2 3" key="1">
    <citation type="submission" date="2014-05" db="EMBL/GenBank/DDBJ databases">
        <title>Draft genome sequence of a rare smut relative, Tilletiaria anomala UBC 951.</title>
        <authorList>
            <consortium name="DOE Joint Genome Institute"/>
            <person name="Toome M."/>
            <person name="Kuo A."/>
            <person name="Henrissat B."/>
            <person name="Lipzen A."/>
            <person name="Tritt A."/>
            <person name="Yoshinaga Y."/>
            <person name="Zane M."/>
            <person name="Barry K."/>
            <person name="Grigoriev I.V."/>
            <person name="Spatafora J.W."/>
            <person name="Aimea M.C."/>
        </authorList>
    </citation>
    <scope>NUCLEOTIDE SEQUENCE [LARGE SCALE GENOMIC DNA]</scope>
    <source>
        <strain evidence="2 3">UBC 951</strain>
    </source>
</reference>
<feature type="compositionally biased region" description="Acidic residues" evidence="1">
    <location>
        <begin position="244"/>
        <end position="255"/>
    </location>
</feature>
<sequence>MSYMQVLPIHTAGLWPDQEQPEHEQQFPPELATGRTPASRDAGACAPTDANIAAVRSLSINTAQTIFTPLTSTFAAFQAEDASGESPARRRTAPKTAAAAAANALAHPPMSPSWHSPLWPAPGSASAAGRRASARVESLGWVIGGTESRHGSAARPTSARFTPANASKSEGFPLTPIELGVSATGPSTAWGTRAVHDEAENFVLFQVADGAPLEDEGDDDGDAEPKGAQGASIRSPPSQPQQQQEEEEDNDNDTEQTEFLVRHALSTEPARAGAHAKAKEHHMFVHIPSGYSAHTSTPVHCSSFPSPASAQVQHAAAIPLANESVPLAFLSPPVSFERVERAEATWMWTSCALVCALTLVALLITSDVIDWPGDGLGNV</sequence>
<feature type="compositionally biased region" description="Low complexity" evidence="1">
    <location>
        <begin position="121"/>
        <end position="131"/>
    </location>
</feature>
<feature type="region of interest" description="Disordered" evidence="1">
    <location>
        <begin position="146"/>
        <end position="172"/>
    </location>
</feature>
<dbReference type="GeneID" id="25261762"/>
<comment type="caution">
    <text evidence="2">The sequence shown here is derived from an EMBL/GenBank/DDBJ whole genome shotgun (WGS) entry which is preliminary data.</text>
</comment>
<keyword evidence="3" id="KW-1185">Reference proteome</keyword>
<evidence type="ECO:0000313" key="2">
    <source>
        <dbReference type="EMBL" id="KDN52769.1"/>
    </source>
</evidence>
<dbReference type="EMBL" id="JMSN01000007">
    <property type="protein sequence ID" value="KDN52769.1"/>
    <property type="molecule type" value="Genomic_DNA"/>
</dbReference>
<feature type="compositionally biased region" description="Low complexity" evidence="1">
    <location>
        <begin position="94"/>
        <end position="108"/>
    </location>
</feature>
<feature type="region of interest" description="Disordered" evidence="1">
    <location>
        <begin position="211"/>
        <end position="255"/>
    </location>
</feature>
<feature type="region of interest" description="Disordered" evidence="1">
    <location>
        <begin position="13"/>
        <end position="45"/>
    </location>
</feature>
<evidence type="ECO:0000256" key="1">
    <source>
        <dbReference type="SAM" id="MobiDB-lite"/>
    </source>
</evidence>
<name>A0A066WP25_TILAU</name>
<dbReference type="Proteomes" id="UP000027361">
    <property type="component" value="Unassembled WGS sequence"/>
</dbReference>
<evidence type="ECO:0000313" key="3">
    <source>
        <dbReference type="Proteomes" id="UP000027361"/>
    </source>
</evidence>
<organism evidence="2 3">
    <name type="scientific">Tilletiaria anomala (strain ATCC 24038 / CBS 436.72 / UBC 951)</name>
    <dbReference type="NCBI Taxonomy" id="1037660"/>
    <lineage>
        <taxon>Eukaryota</taxon>
        <taxon>Fungi</taxon>
        <taxon>Dikarya</taxon>
        <taxon>Basidiomycota</taxon>
        <taxon>Ustilaginomycotina</taxon>
        <taxon>Exobasidiomycetes</taxon>
        <taxon>Georgefischeriales</taxon>
        <taxon>Tilletiariaceae</taxon>
        <taxon>Tilletiaria</taxon>
    </lineage>
</organism>
<dbReference type="InParanoid" id="A0A066WP25"/>
<dbReference type="AlphaFoldDB" id="A0A066WP25"/>